<dbReference type="GO" id="GO:0003700">
    <property type="term" value="F:DNA-binding transcription factor activity"/>
    <property type="evidence" value="ECO:0007669"/>
    <property type="project" value="InterPro"/>
</dbReference>
<evidence type="ECO:0000256" key="3">
    <source>
        <dbReference type="ARBA" id="ARBA00023163"/>
    </source>
</evidence>
<protein>
    <submittedName>
        <fullName evidence="5">Helix-turn-helix domain-containing protein</fullName>
    </submittedName>
</protein>
<feature type="domain" description="HTH araC/xylS-type" evidence="4">
    <location>
        <begin position="185"/>
        <end position="283"/>
    </location>
</feature>
<dbReference type="SMART" id="SM00342">
    <property type="entry name" value="HTH_ARAC"/>
    <property type="match status" value="1"/>
</dbReference>
<dbReference type="Pfam" id="PF07883">
    <property type="entry name" value="Cupin_2"/>
    <property type="match status" value="1"/>
</dbReference>
<dbReference type="InterPro" id="IPR018062">
    <property type="entry name" value="HTH_AraC-typ_CS"/>
</dbReference>
<keyword evidence="1" id="KW-0805">Transcription regulation</keyword>
<dbReference type="CDD" id="cd02208">
    <property type="entry name" value="cupin_RmlC-like"/>
    <property type="match status" value="1"/>
</dbReference>
<name>A0A9D1LQH8_9FIRM</name>
<dbReference type="SUPFAM" id="SSF46689">
    <property type="entry name" value="Homeodomain-like"/>
    <property type="match status" value="2"/>
</dbReference>
<evidence type="ECO:0000259" key="4">
    <source>
        <dbReference type="PROSITE" id="PS01124"/>
    </source>
</evidence>
<dbReference type="AlphaFoldDB" id="A0A9D1LQH8"/>
<dbReference type="InterPro" id="IPR018060">
    <property type="entry name" value="HTH_AraC"/>
</dbReference>
<evidence type="ECO:0000256" key="2">
    <source>
        <dbReference type="ARBA" id="ARBA00023125"/>
    </source>
</evidence>
<dbReference type="PANTHER" id="PTHR46796">
    <property type="entry name" value="HTH-TYPE TRANSCRIPTIONAL ACTIVATOR RHAS-RELATED"/>
    <property type="match status" value="1"/>
</dbReference>
<dbReference type="Gene3D" id="1.10.10.60">
    <property type="entry name" value="Homeodomain-like"/>
    <property type="match status" value="2"/>
</dbReference>
<comment type="caution">
    <text evidence="5">The sequence shown here is derived from an EMBL/GenBank/DDBJ whole genome shotgun (WGS) entry which is preliminary data.</text>
</comment>
<evidence type="ECO:0000313" key="6">
    <source>
        <dbReference type="Proteomes" id="UP000824123"/>
    </source>
</evidence>
<dbReference type="InterPro" id="IPR050204">
    <property type="entry name" value="AraC_XylS_family_regulators"/>
</dbReference>
<organism evidence="5 6">
    <name type="scientific">Candidatus Fimadaptatus faecigallinarum</name>
    <dbReference type="NCBI Taxonomy" id="2840814"/>
    <lineage>
        <taxon>Bacteria</taxon>
        <taxon>Bacillati</taxon>
        <taxon>Bacillota</taxon>
        <taxon>Clostridia</taxon>
        <taxon>Eubacteriales</taxon>
        <taxon>Candidatus Fimadaptatus</taxon>
    </lineage>
</organism>
<evidence type="ECO:0000313" key="5">
    <source>
        <dbReference type="EMBL" id="HIU46125.1"/>
    </source>
</evidence>
<dbReference type="SUPFAM" id="SSF51182">
    <property type="entry name" value="RmlC-like cupins"/>
    <property type="match status" value="1"/>
</dbReference>
<accession>A0A9D1LQH8</accession>
<gene>
    <name evidence="5" type="ORF">IAC59_02580</name>
</gene>
<proteinExistence type="predicted"/>
<sequence length="303" mass="33969">MLYSSEAYARGMWPRVNAYYSKTYLGYDMPLHWHVNAEVMYVFSGECVVDVEPDGEAAFAHPMRAGDFIFLNARVRHRLSVDGDAQCTMLNVEFTLAPAEGMFTLAQLRAGSPDYAWFVALGRDWCVGSDLRGELFKAMDAVVSGLETDRDATALRHAEMAILLMQLSRAVREGLQKPGATLYVRRAAGFIRQSHTRPLSLKQVAAKVGISQGHLARLFRAETGQTIAGYIARVRIDHAAVLLERSRLSVTDIAAQVGFNTRQQFGVAFKRRYGLTPGEYRIKRRSNSYPQVQRRVLEYPPGD</sequence>
<dbReference type="EMBL" id="DVNK01000024">
    <property type="protein sequence ID" value="HIU46125.1"/>
    <property type="molecule type" value="Genomic_DNA"/>
</dbReference>
<dbReference type="InterPro" id="IPR009057">
    <property type="entry name" value="Homeodomain-like_sf"/>
</dbReference>
<dbReference type="PRINTS" id="PR00032">
    <property type="entry name" value="HTHARAC"/>
</dbReference>
<dbReference type="PROSITE" id="PS00041">
    <property type="entry name" value="HTH_ARAC_FAMILY_1"/>
    <property type="match status" value="1"/>
</dbReference>
<dbReference type="InterPro" id="IPR014710">
    <property type="entry name" value="RmlC-like_jellyroll"/>
</dbReference>
<evidence type="ECO:0000256" key="1">
    <source>
        <dbReference type="ARBA" id="ARBA00023015"/>
    </source>
</evidence>
<dbReference type="InterPro" id="IPR011051">
    <property type="entry name" value="RmlC_Cupin_sf"/>
</dbReference>
<dbReference type="InterPro" id="IPR013096">
    <property type="entry name" value="Cupin_2"/>
</dbReference>
<keyword evidence="2" id="KW-0238">DNA-binding</keyword>
<reference evidence="5" key="1">
    <citation type="submission" date="2020-10" db="EMBL/GenBank/DDBJ databases">
        <authorList>
            <person name="Gilroy R."/>
        </authorList>
    </citation>
    <scope>NUCLEOTIDE SEQUENCE</scope>
    <source>
        <strain evidence="5">ChiSxjej2B14-8506</strain>
    </source>
</reference>
<keyword evidence="3" id="KW-0804">Transcription</keyword>
<dbReference type="Pfam" id="PF12833">
    <property type="entry name" value="HTH_18"/>
    <property type="match status" value="1"/>
</dbReference>
<reference evidence="5" key="2">
    <citation type="journal article" date="2021" name="PeerJ">
        <title>Extensive microbial diversity within the chicken gut microbiome revealed by metagenomics and culture.</title>
        <authorList>
            <person name="Gilroy R."/>
            <person name="Ravi A."/>
            <person name="Getino M."/>
            <person name="Pursley I."/>
            <person name="Horton D.L."/>
            <person name="Alikhan N.F."/>
            <person name="Baker D."/>
            <person name="Gharbi K."/>
            <person name="Hall N."/>
            <person name="Watson M."/>
            <person name="Adriaenssens E.M."/>
            <person name="Foster-Nyarko E."/>
            <person name="Jarju S."/>
            <person name="Secka A."/>
            <person name="Antonio M."/>
            <person name="Oren A."/>
            <person name="Chaudhuri R.R."/>
            <person name="La Ragione R."/>
            <person name="Hildebrand F."/>
            <person name="Pallen M.J."/>
        </authorList>
    </citation>
    <scope>NUCLEOTIDE SEQUENCE</scope>
    <source>
        <strain evidence="5">ChiSxjej2B14-8506</strain>
    </source>
</reference>
<dbReference type="GO" id="GO:0043565">
    <property type="term" value="F:sequence-specific DNA binding"/>
    <property type="evidence" value="ECO:0007669"/>
    <property type="project" value="InterPro"/>
</dbReference>
<dbReference type="Gene3D" id="2.60.120.10">
    <property type="entry name" value="Jelly Rolls"/>
    <property type="match status" value="1"/>
</dbReference>
<dbReference type="PROSITE" id="PS01124">
    <property type="entry name" value="HTH_ARAC_FAMILY_2"/>
    <property type="match status" value="1"/>
</dbReference>
<dbReference type="InterPro" id="IPR020449">
    <property type="entry name" value="Tscrpt_reg_AraC-type_HTH"/>
</dbReference>
<dbReference type="Proteomes" id="UP000824123">
    <property type="component" value="Unassembled WGS sequence"/>
</dbReference>